<dbReference type="RefSeq" id="WP_089544317.1">
    <property type="nucleotide sequence ID" value="NZ_NMPZ01000015.1"/>
</dbReference>
<accession>A0AA91TIY1</accession>
<dbReference type="SUPFAM" id="SSF53474">
    <property type="entry name" value="alpha/beta-Hydrolases"/>
    <property type="match status" value="1"/>
</dbReference>
<proteinExistence type="predicted"/>
<organism evidence="2 3">
    <name type="scientific">Segatella copri</name>
    <dbReference type="NCBI Taxonomy" id="165179"/>
    <lineage>
        <taxon>Bacteria</taxon>
        <taxon>Pseudomonadati</taxon>
        <taxon>Bacteroidota</taxon>
        <taxon>Bacteroidia</taxon>
        <taxon>Bacteroidales</taxon>
        <taxon>Prevotellaceae</taxon>
        <taxon>Segatella</taxon>
    </lineage>
</organism>
<dbReference type="Proteomes" id="UP000215155">
    <property type="component" value="Unassembled WGS sequence"/>
</dbReference>
<feature type="transmembrane region" description="Helical" evidence="1">
    <location>
        <begin position="55"/>
        <end position="72"/>
    </location>
</feature>
<sequence>MTKKCIISVLLVVAWALFASLFYKTIMLMLFFLVWKNHIFEMLPAWMQKWGMKPYWMLFFVCLWMAMPRYRIESNDRVRLVYLDKNGEAKHPPLTQYLINTLIPEEEIVNFGIRNLMIARPVISMMGVGGTLIAQANQDIANGKIHNFLTPYDNLGMDNPMSGVYVQAFNEAFGTSDRAVYICDPKGDENVRWSKENGFKYPLVVFFHGYLGNWQLYQGIWKDLNNCIVLSIGTRSMSGIFTNRDINEIFSYYIPSLERMGYHIDHRQIHLMGLSNGGSAIVAAMHSSHAKDFKSLTSISCNLGGLRKVPCRINLIGGGQDHSSRLMLNQASRLSKMGVHGGLFFDPEENHYILVNRRNEIIEFLKQEMNLTCVRE</sequence>
<evidence type="ECO:0000313" key="3">
    <source>
        <dbReference type="Proteomes" id="UP000215155"/>
    </source>
</evidence>
<keyword evidence="1" id="KW-0472">Membrane</keyword>
<protein>
    <recommendedName>
        <fullName evidence="4">Alpha/beta hydrolase</fullName>
    </recommendedName>
</protein>
<name>A0AA91TIY1_9BACT</name>
<comment type="caution">
    <text evidence="2">The sequence shown here is derived from an EMBL/GenBank/DDBJ whole genome shotgun (WGS) entry which is preliminary data.</text>
</comment>
<keyword evidence="1" id="KW-1133">Transmembrane helix</keyword>
<dbReference type="AlphaFoldDB" id="A0AA91TIY1"/>
<reference evidence="2 3" key="1">
    <citation type="submission" date="2017-07" db="EMBL/GenBank/DDBJ databases">
        <title>Draft genome sequence of Prevotella copri isolated from the gut of healthy adult Indian.</title>
        <authorList>
            <person name="Das B."/>
            <person name="Bag S."/>
            <person name="Ghosh T.S."/>
        </authorList>
    </citation>
    <scope>NUCLEOTIDE SEQUENCE [LARGE SCALE GENOMIC DNA]</scope>
    <source>
        <strain evidence="2 3">Indica</strain>
    </source>
</reference>
<evidence type="ECO:0008006" key="4">
    <source>
        <dbReference type="Google" id="ProtNLM"/>
    </source>
</evidence>
<dbReference type="EMBL" id="NMPZ01000015">
    <property type="protein sequence ID" value="OXL43622.1"/>
    <property type="molecule type" value="Genomic_DNA"/>
</dbReference>
<evidence type="ECO:0000313" key="2">
    <source>
        <dbReference type="EMBL" id="OXL43622.1"/>
    </source>
</evidence>
<evidence type="ECO:0000256" key="1">
    <source>
        <dbReference type="SAM" id="Phobius"/>
    </source>
</evidence>
<feature type="transmembrane region" description="Helical" evidence="1">
    <location>
        <begin position="7"/>
        <end position="35"/>
    </location>
</feature>
<gene>
    <name evidence="2" type="ORF">CFT61_10175</name>
</gene>
<keyword evidence="1" id="KW-0812">Transmembrane</keyword>
<dbReference type="InterPro" id="IPR029058">
    <property type="entry name" value="AB_hydrolase_fold"/>
</dbReference>
<dbReference type="Gene3D" id="3.40.50.1820">
    <property type="entry name" value="alpha/beta hydrolase"/>
    <property type="match status" value="1"/>
</dbReference>